<sequence length="91" mass="10683">MLNWQSHYKSFFGARKYHFDGRKSDADGRKYHVVVHLNRFVALPDETYVHLFRVDGRDDYSAAQGKRVVVCRQRCDAQQLIAVAQRHHHDG</sequence>
<keyword evidence="2" id="KW-1185">Reference proteome</keyword>
<reference evidence="1 2" key="1">
    <citation type="submission" date="2020-08" db="EMBL/GenBank/DDBJ databases">
        <title>Sphingobacterium sp. DN00404 isolated from aquaculture water.</title>
        <authorList>
            <person name="Zhang M."/>
        </authorList>
    </citation>
    <scope>NUCLEOTIDE SEQUENCE [LARGE SCALE GENOMIC DNA]</scope>
    <source>
        <strain evidence="1 2">KCTC 32294</strain>
    </source>
</reference>
<evidence type="ECO:0000313" key="1">
    <source>
        <dbReference type="EMBL" id="MBD1425645.1"/>
    </source>
</evidence>
<name>A0ABR7Y2V1_9SPHI</name>
<dbReference type="RefSeq" id="WP_190308794.1">
    <property type="nucleotide sequence ID" value="NZ_JACNYK010000002.1"/>
</dbReference>
<gene>
    <name evidence="1" type="ORF">H8B17_08635</name>
</gene>
<proteinExistence type="predicted"/>
<evidence type="ECO:0000313" key="2">
    <source>
        <dbReference type="Proteomes" id="UP000606494"/>
    </source>
</evidence>
<dbReference type="EMBL" id="JACNYK010000002">
    <property type="protein sequence ID" value="MBD1425645.1"/>
    <property type="molecule type" value="Genomic_DNA"/>
</dbReference>
<organism evidence="1 2">
    <name type="scientific">Sphingobacterium arenae</name>
    <dbReference type="NCBI Taxonomy" id="1280598"/>
    <lineage>
        <taxon>Bacteria</taxon>
        <taxon>Pseudomonadati</taxon>
        <taxon>Bacteroidota</taxon>
        <taxon>Sphingobacteriia</taxon>
        <taxon>Sphingobacteriales</taxon>
        <taxon>Sphingobacteriaceae</taxon>
        <taxon>Sphingobacterium</taxon>
    </lineage>
</organism>
<dbReference type="Proteomes" id="UP000606494">
    <property type="component" value="Unassembled WGS sequence"/>
</dbReference>
<accession>A0ABR7Y2V1</accession>
<protein>
    <submittedName>
        <fullName evidence="1">Uncharacterized protein</fullName>
    </submittedName>
</protein>
<comment type="caution">
    <text evidence="1">The sequence shown here is derived from an EMBL/GenBank/DDBJ whole genome shotgun (WGS) entry which is preliminary data.</text>
</comment>